<name>A0A7W9CBH3_9MICO</name>
<dbReference type="PROSITE" id="PS51085">
    <property type="entry name" value="2FE2S_FER_2"/>
    <property type="match status" value="1"/>
</dbReference>
<dbReference type="InterPro" id="IPR050415">
    <property type="entry name" value="MRET"/>
</dbReference>
<organism evidence="4 5">
    <name type="scientific">Microbacterium ginsengiterrae</name>
    <dbReference type="NCBI Taxonomy" id="546115"/>
    <lineage>
        <taxon>Bacteria</taxon>
        <taxon>Bacillati</taxon>
        <taxon>Actinomycetota</taxon>
        <taxon>Actinomycetes</taxon>
        <taxon>Micrococcales</taxon>
        <taxon>Microbacteriaceae</taxon>
        <taxon>Microbacterium</taxon>
    </lineage>
</organism>
<dbReference type="InterPro" id="IPR036010">
    <property type="entry name" value="2Fe-2S_ferredoxin-like_sf"/>
</dbReference>
<keyword evidence="4" id="KW-0489">Methyltransferase</keyword>
<dbReference type="GO" id="GO:0018489">
    <property type="term" value="F:vanillate monooxygenase activity"/>
    <property type="evidence" value="ECO:0007669"/>
    <property type="project" value="UniProtKB-EC"/>
</dbReference>
<keyword evidence="4" id="KW-0808">Transferase</keyword>
<keyword evidence="4" id="KW-0560">Oxidoreductase</keyword>
<keyword evidence="5" id="KW-1185">Reference proteome</keyword>
<feature type="domain" description="FAD-binding FR-type" evidence="3">
    <location>
        <begin position="7"/>
        <end position="107"/>
    </location>
</feature>
<dbReference type="GO" id="GO:0032259">
    <property type="term" value="P:methylation"/>
    <property type="evidence" value="ECO:0007669"/>
    <property type="project" value="UniProtKB-KW"/>
</dbReference>
<dbReference type="PANTHER" id="PTHR47354">
    <property type="entry name" value="NADH OXIDOREDUCTASE HCR"/>
    <property type="match status" value="1"/>
</dbReference>
<dbReference type="Gene3D" id="3.40.50.80">
    <property type="entry name" value="Nucleotide-binding domain of ferredoxin-NADP reductase (FNR) module"/>
    <property type="match status" value="1"/>
</dbReference>
<dbReference type="SUPFAM" id="SSF54292">
    <property type="entry name" value="2Fe-2S ferredoxin-like"/>
    <property type="match status" value="1"/>
</dbReference>
<comment type="cofactor">
    <cofactor evidence="1">
        <name>FAD</name>
        <dbReference type="ChEBI" id="CHEBI:57692"/>
    </cofactor>
</comment>
<dbReference type="Pfam" id="PF00111">
    <property type="entry name" value="Fer2"/>
    <property type="match status" value="1"/>
</dbReference>
<dbReference type="InterPro" id="IPR001041">
    <property type="entry name" value="2Fe-2S_ferredoxin-type"/>
</dbReference>
<sequence length="327" mass="35645">MATSHTLAWQFATVVECAPVTDRIRRIVLAPDDPQRIDPGAHVEVRMRIGAEPTTRSYSIAEVADDGSFALCIHRSDVSRGGAAVMHALRPGDRVEATHPLQDFPFSYGGRSYAFLAGGVGITALRGMMTAARTTGKDYRIAYCGRSRTQMAYLDALTAEHGDRLQAHVRDEGTSIDVRAFVAALEDDVELYMCGPIRLMDAVRRAWDDAGRPPANLRFETFGNSGWFQPEPFLVRIPASGIECVVSPTQTLLEALEGAGADAMFDCRKGECGICEARVVGLDGDIDHRDVFYSERQRDAKSKLCPCVSRVRASGGAEMATVELELS</sequence>
<dbReference type="PROSITE" id="PS51384">
    <property type="entry name" value="FAD_FR"/>
    <property type="match status" value="1"/>
</dbReference>
<dbReference type="AlphaFoldDB" id="A0A7W9CBH3"/>
<evidence type="ECO:0000259" key="3">
    <source>
        <dbReference type="PROSITE" id="PS51384"/>
    </source>
</evidence>
<feature type="domain" description="2Fe-2S ferredoxin-type" evidence="2">
    <location>
        <begin position="233"/>
        <end position="325"/>
    </location>
</feature>
<dbReference type="RefSeq" id="WP_184282032.1">
    <property type="nucleotide sequence ID" value="NZ_BAAAPG010000001.1"/>
</dbReference>
<evidence type="ECO:0000259" key="2">
    <source>
        <dbReference type="PROSITE" id="PS51085"/>
    </source>
</evidence>
<dbReference type="PROSITE" id="PS00197">
    <property type="entry name" value="2FE2S_FER_1"/>
    <property type="match status" value="1"/>
</dbReference>
<proteinExistence type="predicted"/>
<dbReference type="GO" id="GO:0008168">
    <property type="term" value="F:methyltransferase activity"/>
    <property type="evidence" value="ECO:0007669"/>
    <property type="project" value="UniProtKB-KW"/>
</dbReference>
<comment type="caution">
    <text evidence="4">The sequence shown here is derived from an EMBL/GenBank/DDBJ whole genome shotgun (WGS) entry which is preliminary data.</text>
</comment>
<reference evidence="4 5" key="1">
    <citation type="submission" date="2020-08" db="EMBL/GenBank/DDBJ databases">
        <title>Sequencing the genomes of 1000 actinobacteria strains.</title>
        <authorList>
            <person name="Klenk H.-P."/>
        </authorList>
    </citation>
    <scope>NUCLEOTIDE SEQUENCE [LARGE SCALE GENOMIC DNA]</scope>
    <source>
        <strain evidence="4 5">DSM 24823</strain>
    </source>
</reference>
<dbReference type="InterPro" id="IPR012675">
    <property type="entry name" value="Beta-grasp_dom_sf"/>
</dbReference>
<dbReference type="Proteomes" id="UP000517712">
    <property type="component" value="Unassembled WGS sequence"/>
</dbReference>
<evidence type="ECO:0000256" key="1">
    <source>
        <dbReference type="ARBA" id="ARBA00001974"/>
    </source>
</evidence>
<protein>
    <submittedName>
        <fullName evidence="4">Vanillate O-demethylase ferredoxin subunit</fullName>
        <ecNumber evidence="4">1.14.13.82</ecNumber>
    </submittedName>
</protein>
<dbReference type="CDD" id="cd00207">
    <property type="entry name" value="fer2"/>
    <property type="match status" value="1"/>
</dbReference>
<dbReference type="InterPro" id="IPR006058">
    <property type="entry name" value="2Fe2S_fd_BS"/>
</dbReference>
<dbReference type="InterPro" id="IPR017938">
    <property type="entry name" value="Riboflavin_synthase-like_b-brl"/>
</dbReference>
<gene>
    <name evidence="4" type="ORF">HD600_001042</name>
</gene>
<dbReference type="SUPFAM" id="SSF63380">
    <property type="entry name" value="Riboflavin synthase domain-like"/>
    <property type="match status" value="1"/>
</dbReference>
<dbReference type="Gene3D" id="3.10.20.30">
    <property type="match status" value="1"/>
</dbReference>
<dbReference type="GO" id="GO:0051537">
    <property type="term" value="F:2 iron, 2 sulfur cluster binding"/>
    <property type="evidence" value="ECO:0007669"/>
    <property type="project" value="InterPro"/>
</dbReference>
<dbReference type="CDD" id="cd06185">
    <property type="entry name" value="PDR_like"/>
    <property type="match status" value="1"/>
</dbReference>
<evidence type="ECO:0000313" key="5">
    <source>
        <dbReference type="Proteomes" id="UP000517712"/>
    </source>
</evidence>
<dbReference type="Gene3D" id="2.40.30.10">
    <property type="entry name" value="Translation factors"/>
    <property type="match status" value="1"/>
</dbReference>
<dbReference type="SUPFAM" id="SSF52343">
    <property type="entry name" value="Ferredoxin reductase-like, C-terminal NADP-linked domain"/>
    <property type="match status" value="1"/>
</dbReference>
<dbReference type="InterPro" id="IPR017927">
    <property type="entry name" value="FAD-bd_FR_type"/>
</dbReference>
<dbReference type="PRINTS" id="PR00409">
    <property type="entry name" value="PHDIOXRDTASE"/>
</dbReference>
<accession>A0A7W9CBH3</accession>
<evidence type="ECO:0000313" key="4">
    <source>
        <dbReference type="EMBL" id="MBB5742545.1"/>
    </source>
</evidence>
<dbReference type="EMBL" id="JACHMU010000001">
    <property type="protein sequence ID" value="MBB5742545.1"/>
    <property type="molecule type" value="Genomic_DNA"/>
</dbReference>
<dbReference type="InterPro" id="IPR039261">
    <property type="entry name" value="FNR_nucleotide-bd"/>
</dbReference>
<dbReference type="PANTHER" id="PTHR47354:SF2">
    <property type="entry name" value="BLR2392 PROTEIN"/>
    <property type="match status" value="1"/>
</dbReference>
<dbReference type="EC" id="1.14.13.82" evidence="4"/>